<proteinExistence type="predicted"/>
<accession>A0A9D3ZGN7</accession>
<keyword evidence="1" id="KW-0472">Membrane</keyword>
<dbReference type="AlphaFoldDB" id="A0A9D3ZGN7"/>
<evidence type="ECO:0000313" key="2">
    <source>
        <dbReference type="EMBL" id="KAH1033484.1"/>
    </source>
</evidence>
<comment type="caution">
    <text evidence="2">The sequence shown here is derived from an EMBL/GenBank/DDBJ whole genome shotgun (WGS) entry which is preliminary data.</text>
</comment>
<dbReference type="OrthoDB" id="994369at2759"/>
<keyword evidence="1" id="KW-0812">Transmembrane</keyword>
<protein>
    <recommendedName>
        <fullName evidence="4">Reverse transcriptase domain-containing protein</fullName>
    </recommendedName>
</protein>
<dbReference type="EMBL" id="JAIQCV010000013">
    <property type="protein sequence ID" value="KAH1033484.1"/>
    <property type="molecule type" value="Genomic_DNA"/>
</dbReference>
<keyword evidence="1" id="KW-1133">Transmembrane helix</keyword>
<dbReference type="PANTHER" id="PTHR33116:SF75">
    <property type="entry name" value="RIBONUCLEASE H PROTEIN"/>
    <property type="match status" value="1"/>
</dbReference>
<gene>
    <name evidence="2" type="ORF">J1N35_045658</name>
</gene>
<dbReference type="PANTHER" id="PTHR33116">
    <property type="entry name" value="REVERSE TRANSCRIPTASE ZINC-BINDING DOMAIN-CONTAINING PROTEIN-RELATED-RELATED"/>
    <property type="match status" value="1"/>
</dbReference>
<evidence type="ECO:0008006" key="4">
    <source>
        <dbReference type="Google" id="ProtNLM"/>
    </source>
</evidence>
<organism evidence="2 3">
    <name type="scientific">Gossypium stocksii</name>
    <dbReference type="NCBI Taxonomy" id="47602"/>
    <lineage>
        <taxon>Eukaryota</taxon>
        <taxon>Viridiplantae</taxon>
        <taxon>Streptophyta</taxon>
        <taxon>Embryophyta</taxon>
        <taxon>Tracheophyta</taxon>
        <taxon>Spermatophyta</taxon>
        <taxon>Magnoliopsida</taxon>
        <taxon>eudicotyledons</taxon>
        <taxon>Gunneridae</taxon>
        <taxon>Pentapetalae</taxon>
        <taxon>rosids</taxon>
        <taxon>malvids</taxon>
        <taxon>Malvales</taxon>
        <taxon>Malvaceae</taxon>
        <taxon>Malvoideae</taxon>
        <taxon>Gossypium</taxon>
    </lineage>
</organism>
<dbReference type="Proteomes" id="UP000828251">
    <property type="component" value="Unassembled WGS sequence"/>
</dbReference>
<sequence>MVGFDVEEEFLYRMVAIYRCKIGELQFNYLGIPLGADRSKISSWKEIIDRAARKLSGWKFHSLSWAGHVVLINAMLSSLPIYFMSIFQALTAVINKIVKYDSYF</sequence>
<reference evidence="2 3" key="1">
    <citation type="journal article" date="2021" name="Plant Biotechnol. J.">
        <title>Multi-omics assisted identification of the key and species-specific regulatory components of drought-tolerant mechanisms in Gossypium stocksii.</title>
        <authorList>
            <person name="Yu D."/>
            <person name="Ke L."/>
            <person name="Zhang D."/>
            <person name="Wu Y."/>
            <person name="Sun Y."/>
            <person name="Mei J."/>
            <person name="Sun J."/>
            <person name="Sun Y."/>
        </authorList>
    </citation>
    <scope>NUCLEOTIDE SEQUENCE [LARGE SCALE GENOMIC DNA]</scope>
    <source>
        <strain evidence="3">cv. E1</strain>
        <tissue evidence="2">Leaf</tissue>
    </source>
</reference>
<evidence type="ECO:0000256" key="1">
    <source>
        <dbReference type="SAM" id="Phobius"/>
    </source>
</evidence>
<evidence type="ECO:0000313" key="3">
    <source>
        <dbReference type="Proteomes" id="UP000828251"/>
    </source>
</evidence>
<name>A0A9D3ZGN7_9ROSI</name>
<keyword evidence="3" id="KW-1185">Reference proteome</keyword>
<feature type="transmembrane region" description="Helical" evidence="1">
    <location>
        <begin position="65"/>
        <end position="87"/>
    </location>
</feature>